<name>A0A7X6QZ16_9CELL</name>
<evidence type="ECO:0000313" key="1">
    <source>
        <dbReference type="EMBL" id="NKY22703.1"/>
    </source>
</evidence>
<sequence length="1087" mass="119953">MGNSLAQDLGVDRWAVGLGGCGQFYCSRRTHRLGPAGIECNNLIIAGIRTDNVPHTVDGPSVVAAASALMLLPENASRYLRLHRMAALGMALEDREISAASSSAVRALLKTDDVGGPDVLRQEDPYSEVLVQSIDFAGGPYLVSPGSGDHAVADVKSLIDAMLREPWVDNDLYQPAYLLVHGLLIVSDLVLSRAGLQRGTLPRGSARTPVDVPGAAKLKELASAAFISSDDLDSYEPWLRMVIDTFALDPGTLTEPCEDDITDDRLYMYPFLRLDDGYRVVLPLDLLVTIRFHFLRFAKQAGQLEELGRRWRTAARFRVMRLLDRNSTAVLLQEDDVVTRYLLPIDGRRDLHVVLATDPLTDWDISVWDHMRDTGAALARLAYLMAPEERLTYSSASTLLHLVITDSPGGAAFWGVPNIDGADPMLIIRSDDLEVILHHEPDGALGLLLFAEAQDRRPGNAWVTDILDEFSVYEGHDKSFYLSDGPQPSMTVFQTGEALTPRAKYQLEIDAHGVIPPVDPKIIVPARRRYRSDGTGIYVVDPRSPFQGYVVELSAASVFITVDLDDNGPVGVEAELMECAAFWIWECANYVGGVPTTNPSAEVVLKLSSPEAWRRPSDCSQSVPAVRVSSRANGFVFEITETFVALLQERDNDAERELVLALLENLFAVATSDLPAILDRVAPCGAKRMLNAFDQGQAPDMWAKELPRPLTGHSQVTAQLLDDLGNWLRLPSGASLPIGVLNGKDRVAALNAAVKYLFERLESEIVAYEPRGLLEYLIAQNESLLHNAKFLDIVLRSRIACFGAISEAATDLVEERKASSSAQRANRFLIEYVAARPPIGTEQVQTRDYYGLLSIAREIAERGTASDFLHHGLADFEVSILESGRLGVEPDHPVHQALETYTANSGFRSIREAQSDEPTDEPSQFDFDDFLAMSAEAMRAEFGFTFEELREVCGALLDLGVADRVNRVERTRAITEISRSRGLTRETVGGVLDKITLGPRPSFMSIGNDAVPWRFNRDKSYVRRPVVRQGSDLVFGFRSLYRLGPFWVDNLLSGRLQGRAETDEMIRFISRHDVESTTSSRNGSLVS</sequence>
<dbReference type="EMBL" id="JAAXOX010000003">
    <property type="protein sequence ID" value="NKY22703.1"/>
    <property type="molecule type" value="Genomic_DNA"/>
</dbReference>
<dbReference type="RefSeq" id="WP_168629812.1">
    <property type="nucleotide sequence ID" value="NZ_BONL01000004.1"/>
</dbReference>
<comment type="caution">
    <text evidence="1">The sequence shown here is derived from an EMBL/GenBank/DDBJ whole genome shotgun (WGS) entry which is preliminary data.</text>
</comment>
<proteinExistence type="predicted"/>
<dbReference type="AlphaFoldDB" id="A0A7X6QZ16"/>
<evidence type="ECO:0000313" key="2">
    <source>
        <dbReference type="Proteomes" id="UP000581206"/>
    </source>
</evidence>
<reference evidence="1 2" key="1">
    <citation type="submission" date="2020-04" db="EMBL/GenBank/DDBJ databases">
        <title>MicrobeNet Type strains.</title>
        <authorList>
            <person name="Nicholson A.C."/>
        </authorList>
    </citation>
    <scope>NUCLEOTIDE SEQUENCE [LARGE SCALE GENOMIC DNA]</scope>
    <source>
        <strain evidence="1 2">ATCC BAA-788</strain>
    </source>
</reference>
<accession>A0A7X6QZ16</accession>
<organism evidence="1 2">
    <name type="scientific">Cellulomonas denverensis</name>
    <dbReference type="NCBI Taxonomy" id="264297"/>
    <lineage>
        <taxon>Bacteria</taxon>
        <taxon>Bacillati</taxon>
        <taxon>Actinomycetota</taxon>
        <taxon>Actinomycetes</taxon>
        <taxon>Micrococcales</taxon>
        <taxon>Cellulomonadaceae</taxon>
        <taxon>Cellulomonas</taxon>
    </lineage>
</organism>
<protein>
    <submittedName>
        <fullName evidence="1">Uncharacterized protein</fullName>
    </submittedName>
</protein>
<dbReference type="Proteomes" id="UP000581206">
    <property type="component" value="Unassembled WGS sequence"/>
</dbReference>
<gene>
    <name evidence="1" type="ORF">HGA03_08495</name>
</gene>
<keyword evidence="2" id="KW-1185">Reference proteome</keyword>